<name>A0A4Y1ZVR6_ARAVE</name>
<feature type="non-terminal residue" evidence="1">
    <location>
        <position position="1"/>
    </location>
</feature>
<comment type="caution">
    <text evidence="1">The sequence shown here is derived from an EMBL/GenBank/DDBJ whole genome shotgun (WGS) entry which is preliminary data.</text>
</comment>
<dbReference type="Proteomes" id="UP000499080">
    <property type="component" value="Unassembled WGS sequence"/>
</dbReference>
<dbReference type="EMBL" id="BGPR01078510">
    <property type="protein sequence ID" value="GBL70750.1"/>
    <property type="molecule type" value="Genomic_DNA"/>
</dbReference>
<keyword evidence="2" id="KW-1185">Reference proteome</keyword>
<protein>
    <submittedName>
        <fullName evidence="1">Uncharacterized protein</fullName>
    </submittedName>
</protein>
<reference evidence="1 2" key="1">
    <citation type="journal article" date="2019" name="Sci. Rep.">
        <title>Orb-weaving spider Araneus ventricosus genome elucidates the spidroin gene catalogue.</title>
        <authorList>
            <person name="Kono N."/>
            <person name="Nakamura H."/>
            <person name="Ohtoshi R."/>
            <person name="Moran D.A.P."/>
            <person name="Shinohara A."/>
            <person name="Yoshida Y."/>
            <person name="Fujiwara M."/>
            <person name="Mori M."/>
            <person name="Tomita M."/>
            <person name="Arakawa K."/>
        </authorList>
    </citation>
    <scope>NUCLEOTIDE SEQUENCE [LARGE SCALE GENOMIC DNA]</scope>
</reference>
<accession>A0A4Y1ZVR6</accession>
<proteinExistence type="predicted"/>
<dbReference type="AlphaFoldDB" id="A0A4Y1ZVR6"/>
<gene>
    <name evidence="1" type="ORF">AVEN_99395_1</name>
</gene>
<organism evidence="1 2">
    <name type="scientific">Araneus ventricosus</name>
    <name type="common">Orbweaver spider</name>
    <name type="synonym">Epeira ventricosa</name>
    <dbReference type="NCBI Taxonomy" id="182803"/>
    <lineage>
        <taxon>Eukaryota</taxon>
        <taxon>Metazoa</taxon>
        <taxon>Ecdysozoa</taxon>
        <taxon>Arthropoda</taxon>
        <taxon>Chelicerata</taxon>
        <taxon>Arachnida</taxon>
        <taxon>Araneae</taxon>
        <taxon>Araneomorphae</taxon>
        <taxon>Entelegynae</taxon>
        <taxon>Araneoidea</taxon>
        <taxon>Araneidae</taxon>
        <taxon>Araneus</taxon>
    </lineage>
</organism>
<evidence type="ECO:0000313" key="2">
    <source>
        <dbReference type="Proteomes" id="UP000499080"/>
    </source>
</evidence>
<sequence length="81" mass="9120">FNPVVGGESLLDSRVMASNWSQIVRFRKAPFKAFVRLLFSSLLLSVTQEPVVLESVDGMPLPVVPWGRCTEFLDYGPSWTF</sequence>
<evidence type="ECO:0000313" key="1">
    <source>
        <dbReference type="EMBL" id="GBL70750.1"/>
    </source>
</evidence>